<proteinExistence type="predicted"/>
<dbReference type="PANTHER" id="PTHR43135">
    <property type="entry name" value="ALPHA-D-RIBOSE 1-METHYLPHOSPHONATE 5-TRIPHOSPHATE DIPHOSPHATASE"/>
    <property type="match status" value="1"/>
</dbReference>
<evidence type="ECO:0000313" key="1">
    <source>
        <dbReference type="EMBL" id="MFC4312525.1"/>
    </source>
</evidence>
<dbReference type="InterPro" id="IPR032466">
    <property type="entry name" value="Metal_Hydrolase"/>
</dbReference>
<organism evidence="1 2">
    <name type="scientific">Steroidobacter flavus</name>
    <dbReference type="NCBI Taxonomy" id="1842136"/>
    <lineage>
        <taxon>Bacteria</taxon>
        <taxon>Pseudomonadati</taxon>
        <taxon>Pseudomonadota</taxon>
        <taxon>Gammaproteobacteria</taxon>
        <taxon>Steroidobacterales</taxon>
        <taxon>Steroidobacteraceae</taxon>
        <taxon>Steroidobacter</taxon>
    </lineage>
</organism>
<dbReference type="InterPro" id="IPR051781">
    <property type="entry name" value="Metallo-dep_Hydrolase"/>
</dbReference>
<keyword evidence="2" id="KW-1185">Reference proteome</keyword>
<reference evidence="2" key="1">
    <citation type="journal article" date="2019" name="Int. J. Syst. Evol. Microbiol.">
        <title>The Global Catalogue of Microorganisms (GCM) 10K type strain sequencing project: providing services to taxonomists for standard genome sequencing and annotation.</title>
        <authorList>
            <consortium name="The Broad Institute Genomics Platform"/>
            <consortium name="The Broad Institute Genome Sequencing Center for Infectious Disease"/>
            <person name="Wu L."/>
            <person name="Ma J."/>
        </authorList>
    </citation>
    <scope>NUCLEOTIDE SEQUENCE [LARGE SCALE GENOMIC DNA]</scope>
    <source>
        <strain evidence="2">CGMCC 1.10759</strain>
    </source>
</reference>
<sequence>MWSSAEGQRFVPAPARKPGEGVGPFRRMVIRGVTMIDGAGGPPRGPVDIIIEGNRISNIRSAGTPGVPLQPNREPRDFHHEIDATGMYLLPGFVDTHGHGAELSKAPDLSYAYKLWLAHGVTTVRGVPLADVTTALSEKRRSDKNEIVAPRLFAYGRIGEGWKEGRIDSPEKAREFMRWAAAVGLDGVKFFNRGDETPEIDRAALDEARKLKLGTVAHLSQNNVGSFNADDAGAAGLGTVTHFYGHFESLLKDVTLQPFPADYNNDDESMRFGEVANIREHIYGPDTPQWRGYLDRQLQRGVTFDPTFVIYAASRDLMKARTAEWLPTYTLPRLMRFFEANREYHGSYFYDWTSERELAWKKYYELYGRLMNDYKNLGGRVTVGTDAGYIWKLWGFSYVEEMEIFLEAGFTPAEIMRAATSEGAASIYAPKAEPAPFGMVRRGMLADLVIVPENPLANLKVLYGTQHLRLNPKTNEPERVGGVRYTIKDGIVYDAPALLRDVADMVAAEKRSLEQP</sequence>
<dbReference type="SUPFAM" id="SSF51556">
    <property type="entry name" value="Metallo-dependent hydrolases"/>
    <property type="match status" value="1"/>
</dbReference>
<dbReference type="EMBL" id="JBHSDU010000014">
    <property type="protein sequence ID" value="MFC4312525.1"/>
    <property type="molecule type" value="Genomic_DNA"/>
</dbReference>
<dbReference type="Gene3D" id="2.30.40.10">
    <property type="entry name" value="Urease, subunit C, domain 1"/>
    <property type="match status" value="2"/>
</dbReference>
<comment type="caution">
    <text evidence="1">The sequence shown here is derived from an EMBL/GenBank/DDBJ whole genome shotgun (WGS) entry which is preliminary data.</text>
</comment>
<evidence type="ECO:0000313" key="2">
    <source>
        <dbReference type="Proteomes" id="UP001595904"/>
    </source>
</evidence>
<gene>
    <name evidence="1" type="ORF">ACFPN2_25805</name>
</gene>
<protein>
    <submittedName>
        <fullName evidence="1">Amidohydrolase</fullName>
    </submittedName>
</protein>
<dbReference type="RefSeq" id="WP_380601993.1">
    <property type="nucleotide sequence ID" value="NZ_JBHSDU010000014.1"/>
</dbReference>
<dbReference type="Proteomes" id="UP001595904">
    <property type="component" value="Unassembled WGS sequence"/>
</dbReference>
<dbReference type="PANTHER" id="PTHR43135:SF3">
    <property type="entry name" value="ALPHA-D-RIBOSE 1-METHYLPHOSPHONATE 5-TRIPHOSPHATE DIPHOSPHATASE"/>
    <property type="match status" value="1"/>
</dbReference>
<dbReference type="InterPro" id="IPR011059">
    <property type="entry name" value="Metal-dep_hydrolase_composite"/>
</dbReference>
<dbReference type="Gene3D" id="3.20.20.140">
    <property type="entry name" value="Metal-dependent hydrolases"/>
    <property type="match status" value="2"/>
</dbReference>
<dbReference type="SUPFAM" id="SSF51338">
    <property type="entry name" value="Composite domain of metallo-dependent hydrolases"/>
    <property type="match status" value="1"/>
</dbReference>
<name>A0ABV8T0E2_9GAMM</name>
<accession>A0ABV8T0E2</accession>